<dbReference type="InterPro" id="IPR021908">
    <property type="entry name" value="YfbK_C"/>
</dbReference>
<organism evidence="3">
    <name type="scientific">Salmonella enterica</name>
    <name type="common">Salmonella choleraesuis</name>
    <dbReference type="NCBI Taxonomy" id="28901"/>
    <lineage>
        <taxon>Bacteria</taxon>
        <taxon>Pseudomonadati</taxon>
        <taxon>Pseudomonadota</taxon>
        <taxon>Gammaproteobacteria</taxon>
        <taxon>Enterobacterales</taxon>
        <taxon>Enterobacteriaceae</taxon>
        <taxon>Salmonella</taxon>
    </lineage>
</organism>
<reference evidence="3" key="1">
    <citation type="submission" date="2018-07" db="EMBL/GenBank/DDBJ databases">
        <authorList>
            <consortium name="PulseNet: The National Subtyping Network for Foodborne Disease Surveillance"/>
            <person name="Tarr C.L."/>
            <person name="Trees E."/>
            <person name="Katz L.S."/>
            <person name="Carleton-Romer H.A."/>
            <person name="Stroika S."/>
            <person name="Kucerova Z."/>
            <person name="Roache K.F."/>
            <person name="Sabol A.L."/>
            <person name="Besser J."/>
            <person name="Gerner-Smidt P."/>
        </authorList>
    </citation>
    <scope>NUCLEOTIDE SEQUENCE</scope>
    <source>
        <strain evidence="3">PNUSAS029331</strain>
    </source>
</reference>
<dbReference type="PANTHER" id="PTHR10166:SF37">
    <property type="entry name" value="STOLID, ISOFORM H"/>
    <property type="match status" value="1"/>
</dbReference>
<evidence type="ECO:0000256" key="1">
    <source>
        <dbReference type="SAM" id="MobiDB-lite"/>
    </source>
</evidence>
<evidence type="ECO:0000313" key="3">
    <source>
        <dbReference type="EMBL" id="EBU4650371.1"/>
    </source>
</evidence>
<dbReference type="PROSITE" id="PS51257">
    <property type="entry name" value="PROKAR_LIPOPROTEIN"/>
    <property type="match status" value="1"/>
</dbReference>
<dbReference type="Pfam" id="PF12450">
    <property type="entry name" value="vWF_A"/>
    <property type="match status" value="1"/>
</dbReference>
<dbReference type="Pfam" id="PF00092">
    <property type="entry name" value="VWA"/>
    <property type="match status" value="1"/>
</dbReference>
<evidence type="ECO:0000259" key="2">
    <source>
        <dbReference type="PROSITE" id="PS50234"/>
    </source>
</evidence>
<dbReference type="AlphaFoldDB" id="A0A5V5HEW8"/>
<dbReference type="EMBL" id="AAHCDH010000001">
    <property type="protein sequence ID" value="EBU4650371.1"/>
    <property type="molecule type" value="Genomic_DNA"/>
</dbReference>
<dbReference type="Gene3D" id="3.40.50.410">
    <property type="entry name" value="von Willebrand factor, type A domain"/>
    <property type="match status" value="1"/>
</dbReference>
<dbReference type="InterPro" id="IPR051173">
    <property type="entry name" value="Ca_channel_alpha-2/delta"/>
</dbReference>
<dbReference type="InterPro" id="IPR002035">
    <property type="entry name" value="VWF_A"/>
</dbReference>
<dbReference type="SMART" id="SM00327">
    <property type="entry name" value="VWA"/>
    <property type="match status" value="1"/>
</dbReference>
<comment type="caution">
    <text evidence="3">The sequence shown here is derived from an EMBL/GenBank/DDBJ whole genome shotgun (WGS) entry which is preliminary data.</text>
</comment>
<name>A0A5V5HEW8_SALER</name>
<feature type="domain" description="VWFA" evidence="2">
    <location>
        <begin position="252"/>
        <end position="430"/>
    </location>
</feature>
<dbReference type="Pfam" id="PF12034">
    <property type="entry name" value="YfbK_C"/>
    <property type="match status" value="1"/>
</dbReference>
<dbReference type="CDD" id="cd01465">
    <property type="entry name" value="vWA_subgroup"/>
    <property type="match status" value="1"/>
</dbReference>
<dbReference type="InterPro" id="IPR022156">
    <property type="entry name" value="Uncharacterised_YfbK_N"/>
</dbReference>
<accession>A0A5V5HEW8</accession>
<feature type="compositionally biased region" description="Polar residues" evidence="1">
    <location>
        <begin position="38"/>
        <end position="47"/>
    </location>
</feature>
<proteinExistence type="predicted"/>
<dbReference type="PANTHER" id="PTHR10166">
    <property type="entry name" value="VOLTAGE-DEPENDENT CALCIUM CHANNEL SUBUNIT ALPHA-2/DELTA-RELATED"/>
    <property type="match status" value="1"/>
</dbReference>
<feature type="region of interest" description="Disordered" evidence="1">
    <location>
        <begin position="20"/>
        <end position="61"/>
    </location>
</feature>
<dbReference type="PROSITE" id="PS50234">
    <property type="entry name" value="VWFA"/>
    <property type="match status" value="1"/>
</dbReference>
<dbReference type="InterPro" id="IPR036465">
    <property type="entry name" value="vWFA_dom_sf"/>
</dbReference>
<protein>
    <submittedName>
        <fullName evidence="3">VWA domain-containing protein</fullName>
    </submittedName>
</protein>
<dbReference type="SUPFAM" id="SSF53300">
    <property type="entry name" value="vWA-like"/>
    <property type="match status" value="1"/>
</dbReference>
<sequence>MLNGKTLMLLLGGVVLSGCGPEPSDPQGNNPAELKQEQAIQKENSAQAGDDTVQKRQAEAAQQAAKKAAEYKANAEAKALADAKAASLADAKAGSLADAKAGSLATAEAPQHEMRTRAVASKAFAAQGGNVMGTARYEHYDENPIKQVSQAPLATFSLDVDTGSYANVRRFLNQGQLPPPEAVRVEEMLNYFPAPQPVADKQDNTKPITACIPMPFAVKYELAPSPWNAQRTLLKVDVQARDMQTRDLPPANLVFLIDTSGSMQPAERLPLIQSALKLLVNDLRAQDNITIVTYAGGTHVALASTAGNNTTAIKAAIDNLDAYGSTGGEAGLRLAYEQAEKGFIKGGVNRILLTTDGDFNLGITDPKDIEALVKKEREKGITLSTLGVGDDNFNEAMMVRIADVGNGNYSYIDSLSEAQKVLKDEMHQTLVTVAKDVKSQIEFNPQWVTEYRQIGYEKRQLRDEDFNNDKVDAGDIGAGKHVTLFFELTLNGQKASVDKLRYAQDKAASKPTKSSELAWIKLRWKAPQGSESTLAEFPVVMGKMPIFADASEDFRFRAAVAAFGQKLRGSETLADTTWPQIIKWGEQARGEDRQGYRAEFIKLVKLAEGLSH</sequence>
<gene>
    <name evidence="3" type="ORF">CWV14_01500</name>
</gene>